<keyword evidence="2" id="KW-0812">Transmembrane</keyword>
<name>A0A0V0QT56_PSEPJ</name>
<dbReference type="InterPro" id="IPR013320">
    <property type="entry name" value="ConA-like_dom_sf"/>
</dbReference>
<feature type="region of interest" description="Disordered" evidence="1">
    <location>
        <begin position="562"/>
        <end position="634"/>
    </location>
</feature>
<evidence type="ECO:0000313" key="4">
    <source>
        <dbReference type="Proteomes" id="UP000054937"/>
    </source>
</evidence>
<dbReference type="Proteomes" id="UP000054937">
    <property type="component" value="Unassembled WGS sequence"/>
</dbReference>
<sequence length="854" mass="99144">MGNKKVYINFNMKALKNNPVVYCEYLVKNNEVNEAQIKTYNINDDIQPQIGEVCFSFDPSLKSYLDLNLEEFGEGMTIGAFFYWQQFSNMKNVQLFYFGDSDGDNLISIYYNIENSQIVVSYQVEGGQTNTYKFTSAIKYDIYIHYMFIFQTDGSCKFYKNFKEIKGEVSGSLSENQIPMAVRQFTYVGKAPENQSRQYFGGRVENIIAYNGVLTSTQIDCIKSNDVCDESLDFVSENNCQTCDNDSQTCTSCNTKANFVLEDNGSCGCDFGYEKSGKSCVAKDNIIPGVSQETIESASTGTKAVISSMVVSNPTMAITLIDTLSMIKYTTYLDYEFPNIIYVYFEIFSGMVNFDYMPALTPSNSNYQDPPNGFKKFDEDGYLFKNINSYIWLSFGCGICWYSMRKINDKIDYKNRNHPKLKQIFRKILQKFEYDIFFMGVVQSFLFTNICCLMTLRSLDIDNLLKGFAYISALLIVFLQFATIFAIFKLAKVYYTNTQVHGDPDIDEKDINELQNLIQKEKKNRGMINPDLDYEEDDEGDLIKSLGKKDSNQQGIEVIQEEEEENENLSQNSEETKRCSAGAAAENVKNIGKKQKKKGTKLSIPPANVSEEGDEKCSNSSLSKKSKKEGKKEESEEKKEKLSLFQLTFFQKNELLENPYVFYQFFKQTNFLFEDVQHDNLWQLNYQTIYCLRKFIYGWALVFLNENVTTAILIWMMMNIFMIWYFIKHKPQEFKRSYWNELTQEFWFFIIYMVVLIFSVTDQDNAEQRKLLSYIMMGFATLILIQDIFMSFYDTGYSIYEATCLKLRHAQTISIKNRKKKANENFIFNELDQIEKADKLKKKNINNKKNQIKI</sequence>
<evidence type="ECO:0000313" key="3">
    <source>
        <dbReference type="EMBL" id="KRX05484.1"/>
    </source>
</evidence>
<feature type="transmembrane region" description="Helical" evidence="2">
    <location>
        <begin position="468"/>
        <end position="488"/>
    </location>
</feature>
<feature type="transmembrane region" description="Helical" evidence="2">
    <location>
        <begin position="387"/>
        <end position="404"/>
    </location>
</feature>
<feature type="compositionally biased region" description="Basic residues" evidence="1">
    <location>
        <begin position="591"/>
        <end position="600"/>
    </location>
</feature>
<feature type="transmembrane region" description="Helical" evidence="2">
    <location>
        <begin position="774"/>
        <end position="793"/>
    </location>
</feature>
<dbReference type="InterPro" id="IPR009030">
    <property type="entry name" value="Growth_fac_rcpt_cys_sf"/>
</dbReference>
<protein>
    <submittedName>
        <fullName evidence="3">Insulin-like growth factor binding protein, N-terminal</fullName>
    </submittedName>
</protein>
<dbReference type="SUPFAM" id="SSF57184">
    <property type="entry name" value="Growth factor receptor domain"/>
    <property type="match status" value="1"/>
</dbReference>
<reference evidence="3 4" key="1">
    <citation type="journal article" date="2015" name="Sci. Rep.">
        <title>Genome of the facultative scuticociliatosis pathogen Pseudocohnilembus persalinus provides insight into its virulence through horizontal gene transfer.</title>
        <authorList>
            <person name="Xiong J."/>
            <person name="Wang G."/>
            <person name="Cheng J."/>
            <person name="Tian M."/>
            <person name="Pan X."/>
            <person name="Warren A."/>
            <person name="Jiang C."/>
            <person name="Yuan D."/>
            <person name="Miao W."/>
        </authorList>
    </citation>
    <scope>NUCLEOTIDE SEQUENCE [LARGE SCALE GENOMIC DNA]</scope>
    <source>
        <strain evidence="3">36N120E</strain>
    </source>
</reference>
<accession>A0A0V0QT56</accession>
<organism evidence="3 4">
    <name type="scientific">Pseudocohnilembus persalinus</name>
    <name type="common">Ciliate</name>
    <dbReference type="NCBI Taxonomy" id="266149"/>
    <lineage>
        <taxon>Eukaryota</taxon>
        <taxon>Sar</taxon>
        <taxon>Alveolata</taxon>
        <taxon>Ciliophora</taxon>
        <taxon>Intramacronucleata</taxon>
        <taxon>Oligohymenophorea</taxon>
        <taxon>Scuticociliatia</taxon>
        <taxon>Philasterida</taxon>
        <taxon>Pseudocohnilembidae</taxon>
        <taxon>Pseudocohnilembus</taxon>
    </lineage>
</organism>
<keyword evidence="2" id="KW-1133">Transmembrane helix</keyword>
<dbReference type="AlphaFoldDB" id="A0A0V0QT56"/>
<evidence type="ECO:0000256" key="2">
    <source>
        <dbReference type="SAM" id="Phobius"/>
    </source>
</evidence>
<feature type="transmembrane region" description="Helical" evidence="2">
    <location>
        <begin position="696"/>
        <end position="726"/>
    </location>
</feature>
<comment type="caution">
    <text evidence="3">The sequence shown here is derived from an EMBL/GenBank/DDBJ whole genome shotgun (WGS) entry which is preliminary data.</text>
</comment>
<gene>
    <name evidence="3" type="ORF">PPERSA_04521</name>
</gene>
<keyword evidence="4" id="KW-1185">Reference proteome</keyword>
<keyword evidence="2" id="KW-0472">Membrane</keyword>
<dbReference type="Gene3D" id="2.60.120.200">
    <property type="match status" value="1"/>
</dbReference>
<evidence type="ECO:0000256" key="1">
    <source>
        <dbReference type="SAM" id="MobiDB-lite"/>
    </source>
</evidence>
<proteinExistence type="predicted"/>
<dbReference type="SUPFAM" id="SSF49899">
    <property type="entry name" value="Concanavalin A-like lectins/glucanases"/>
    <property type="match status" value="1"/>
</dbReference>
<dbReference type="EMBL" id="LDAU01000107">
    <property type="protein sequence ID" value="KRX05484.1"/>
    <property type="molecule type" value="Genomic_DNA"/>
</dbReference>
<feature type="transmembrane region" description="Helical" evidence="2">
    <location>
        <begin position="436"/>
        <end position="456"/>
    </location>
</feature>
<feature type="transmembrane region" description="Helical" evidence="2">
    <location>
        <begin position="746"/>
        <end position="762"/>
    </location>
</feature>
<dbReference type="InParanoid" id="A0A0V0QT56"/>